<feature type="domain" description="Aminoglycoside phosphotransferase" evidence="1">
    <location>
        <begin position="3"/>
        <end position="68"/>
    </location>
</feature>
<dbReference type="Proteomes" id="UP001597417">
    <property type="component" value="Unassembled WGS sequence"/>
</dbReference>
<accession>A0ABW5G2X0</accession>
<gene>
    <name evidence="2" type="ORF">ACFSXZ_29605</name>
</gene>
<sequence length="111" mass="12245">MSHGDLGPWNTVYRNGLPVAFIDWDAAGPVDPLLDLAAAAWAFVPLAPPEQLRETGFHPVPDVPARLRLFVDAYGLSDRRAILLALHRCTLLAAERIKYFPGYRRGGGRLP</sequence>
<evidence type="ECO:0000313" key="2">
    <source>
        <dbReference type="EMBL" id="MFD2420491.1"/>
    </source>
</evidence>
<organism evidence="2 3">
    <name type="scientific">Amycolatopsis pigmentata</name>
    <dbReference type="NCBI Taxonomy" id="450801"/>
    <lineage>
        <taxon>Bacteria</taxon>
        <taxon>Bacillati</taxon>
        <taxon>Actinomycetota</taxon>
        <taxon>Actinomycetes</taxon>
        <taxon>Pseudonocardiales</taxon>
        <taxon>Pseudonocardiaceae</taxon>
        <taxon>Amycolatopsis</taxon>
    </lineage>
</organism>
<dbReference type="InterPro" id="IPR011009">
    <property type="entry name" value="Kinase-like_dom_sf"/>
</dbReference>
<dbReference type="Pfam" id="PF01636">
    <property type="entry name" value="APH"/>
    <property type="match status" value="1"/>
</dbReference>
<dbReference type="SUPFAM" id="SSF56112">
    <property type="entry name" value="Protein kinase-like (PK-like)"/>
    <property type="match status" value="1"/>
</dbReference>
<name>A0ABW5G2X0_9PSEU</name>
<comment type="caution">
    <text evidence="2">The sequence shown here is derived from an EMBL/GenBank/DDBJ whole genome shotgun (WGS) entry which is preliminary data.</text>
</comment>
<dbReference type="InterPro" id="IPR002575">
    <property type="entry name" value="Aminoglycoside_PTrfase"/>
</dbReference>
<keyword evidence="3" id="KW-1185">Reference proteome</keyword>
<reference evidence="3" key="1">
    <citation type="journal article" date="2019" name="Int. J. Syst. Evol. Microbiol.">
        <title>The Global Catalogue of Microorganisms (GCM) 10K type strain sequencing project: providing services to taxonomists for standard genome sequencing and annotation.</title>
        <authorList>
            <consortium name="The Broad Institute Genomics Platform"/>
            <consortium name="The Broad Institute Genome Sequencing Center for Infectious Disease"/>
            <person name="Wu L."/>
            <person name="Ma J."/>
        </authorList>
    </citation>
    <scope>NUCLEOTIDE SEQUENCE [LARGE SCALE GENOMIC DNA]</scope>
    <source>
        <strain evidence="3">CGMCC 4.7645</strain>
    </source>
</reference>
<protein>
    <submittedName>
        <fullName evidence="2">Phosphotransferase</fullName>
    </submittedName>
</protein>
<dbReference type="Gene3D" id="3.90.1200.10">
    <property type="match status" value="1"/>
</dbReference>
<evidence type="ECO:0000259" key="1">
    <source>
        <dbReference type="Pfam" id="PF01636"/>
    </source>
</evidence>
<evidence type="ECO:0000313" key="3">
    <source>
        <dbReference type="Proteomes" id="UP001597417"/>
    </source>
</evidence>
<dbReference type="EMBL" id="JBHUKR010000019">
    <property type="protein sequence ID" value="MFD2420491.1"/>
    <property type="molecule type" value="Genomic_DNA"/>
</dbReference>
<proteinExistence type="predicted"/>
<dbReference type="RefSeq" id="WP_378268571.1">
    <property type="nucleotide sequence ID" value="NZ_JBHUKR010000019.1"/>
</dbReference>